<dbReference type="AlphaFoldDB" id="A0A6J7ZXY6"/>
<accession>A0A6J7ZXY6</accession>
<dbReference type="EMBL" id="CACVKT020000198">
    <property type="protein sequence ID" value="CAC5357015.1"/>
    <property type="molecule type" value="Genomic_DNA"/>
</dbReference>
<organism evidence="1 2">
    <name type="scientific">Mytilus coruscus</name>
    <name type="common">Sea mussel</name>
    <dbReference type="NCBI Taxonomy" id="42192"/>
    <lineage>
        <taxon>Eukaryota</taxon>
        <taxon>Metazoa</taxon>
        <taxon>Spiralia</taxon>
        <taxon>Lophotrochozoa</taxon>
        <taxon>Mollusca</taxon>
        <taxon>Bivalvia</taxon>
        <taxon>Autobranchia</taxon>
        <taxon>Pteriomorphia</taxon>
        <taxon>Mytilida</taxon>
        <taxon>Mytiloidea</taxon>
        <taxon>Mytilidae</taxon>
        <taxon>Mytilinae</taxon>
        <taxon>Mytilus</taxon>
    </lineage>
</organism>
<proteinExistence type="predicted"/>
<evidence type="ECO:0000313" key="1">
    <source>
        <dbReference type="EMBL" id="CAC5357015.1"/>
    </source>
</evidence>
<reference evidence="1 2" key="1">
    <citation type="submission" date="2020-06" db="EMBL/GenBank/DDBJ databases">
        <authorList>
            <person name="Li R."/>
            <person name="Bekaert M."/>
        </authorList>
    </citation>
    <scope>NUCLEOTIDE SEQUENCE [LARGE SCALE GENOMIC DNA]</scope>
    <source>
        <strain evidence="2">wild</strain>
    </source>
</reference>
<gene>
    <name evidence="1" type="ORF">MCOR_893</name>
</gene>
<dbReference type="OrthoDB" id="430476at2759"/>
<dbReference type="Proteomes" id="UP000507470">
    <property type="component" value="Unassembled WGS sequence"/>
</dbReference>
<name>A0A6J7ZXY6_MYTCO</name>
<keyword evidence="2" id="KW-1185">Reference proteome</keyword>
<evidence type="ECO:0000313" key="2">
    <source>
        <dbReference type="Proteomes" id="UP000507470"/>
    </source>
</evidence>
<protein>
    <submittedName>
        <fullName evidence="1">Uncharacterized protein</fullName>
    </submittedName>
</protein>
<sequence>MVGQLNWAVQGSRPDLAFELVDLSTKLKSALVCDLLRAIKNIGKLQDIGPIQFFPSLKGNVTEDWEIFVFSDAVLGNINDGKGSTGAHIVWIKDRIGKCCPISWQANKIERVVRSSIAAEALSLQDGLETALYFRKIIGDICGVGERIITITAFIDDKSVTEALKSTKLVEDKRLRIDIAAICEMIQNNYVR</sequence>